<organism evidence="1 2">
    <name type="scientific">Gnomoniopsis smithogilvyi</name>
    <dbReference type="NCBI Taxonomy" id="1191159"/>
    <lineage>
        <taxon>Eukaryota</taxon>
        <taxon>Fungi</taxon>
        <taxon>Dikarya</taxon>
        <taxon>Ascomycota</taxon>
        <taxon>Pezizomycotina</taxon>
        <taxon>Sordariomycetes</taxon>
        <taxon>Sordariomycetidae</taxon>
        <taxon>Diaporthales</taxon>
        <taxon>Gnomoniaceae</taxon>
        <taxon>Gnomoniopsis</taxon>
    </lineage>
</organism>
<dbReference type="PANTHER" id="PTHR13754">
    <property type="entry name" value="METALLO-BETA-LACTAMASE SUPERFAMILY PROTEIN"/>
    <property type="match status" value="1"/>
</dbReference>
<dbReference type="InterPro" id="IPR041712">
    <property type="entry name" value="DHPS-like_MBL-fold"/>
</dbReference>
<evidence type="ECO:0000313" key="1">
    <source>
        <dbReference type="EMBL" id="KAJ4387409.1"/>
    </source>
</evidence>
<dbReference type="Proteomes" id="UP001140453">
    <property type="component" value="Unassembled WGS sequence"/>
</dbReference>
<dbReference type="Gene3D" id="3.60.15.10">
    <property type="entry name" value="Ribonuclease Z/Hydroxyacylglutathione hydrolase-like"/>
    <property type="match status" value="1"/>
</dbReference>
<evidence type="ECO:0008006" key="3">
    <source>
        <dbReference type="Google" id="ProtNLM"/>
    </source>
</evidence>
<dbReference type="CDD" id="cd07713">
    <property type="entry name" value="DHPS-like_MBL-fold"/>
    <property type="match status" value="1"/>
</dbReference>
<gene>
    <name evidence="1" type="ORF">N0V93_008001</name>
</gene>
<dbReference type="InterPro" id="IPR052926">
    <property type="entry name" value="Metallo-beta-lactamase_dom"/>
</dbReference>
<dbReference type="InterPro" id="IPR036866">
    <property type="entry name" value="RibonucZ/Hydroxyglut_hydro"/>
</dbReference>
<dbReference type="PANTHER" id="PTHR13754:SF13">
    <property type="entry name" value="METALLO-BETA-LACTAMASE SUPERFAMILY PROTEIN (AFU_ORTHOLOGUE AFUA_3G07630)"/>
    <property type="match status" value="1"/>
</dbReference>
<comment type="caution">
    <text evidence="1">The sequence shown here is derived from an EMBL/GenBank/DDBJ whole genome shotgun (WGS) entry which is preliminary data.</text>
</comment>
<dbReference type="AlphaFoldDB" id="A0A9W9CUG5"/>
<accession>A0A9W9CUG5</accession>
<name>A0A9W9CUG5_9PEZI</name>
<dbReference type="GO" id="GO:0016740">
    <property type="term" value="F:transferase activity"/>
    <property type="evidence" value="ECO:0007669"/>
    <property type="project" value="TreeGrafter"/>
</dbReference>
<reference evidence="1" key="1">
    <citation type="submission" date="2022-10" db="EMBL/GenBank/DDBJ databases">
        <title>Tapping the CABI collections for fungal endophytes: first genome assemblies for Collariella, Neodidymelliopsis, Ascochyta clinopodiicola, Didymella pomorum, Didymosphaeria variabile, Neocosmospora piperis and Neocucurbitaria cava.</title>
        <authorList>
            <person name="Hill R."/>
        </authorList>
    </citation>
    <scope>NUCLEOTIDE SEQUENCE</scope>
    <source>
        <strain evidence="1">IMI 355082</strain>
    </source>
</reference>
<dbReference type="OrthoDB" id="1470350at2759"/>
<sequence>MASYGLVEVDSIEITVLVDNEVDPITPSNNPAVQYRGLMQGVPLDPLPSDGNRGGAQAELSMSNICCGAHGLSLMITAKKGTQSHTILFDTGPEETTFTRNAQRTRAQLTRIEHIHLSHWHRDHSGGMLAALRAIAAAKDNPHPTPIPVDLHPDRPDYRGMLTPTGSIVSLEADPTFTAIEAAGGHVITSSDTHPVLDGFFVASGAIPRRTDYELGIRGALRFSSASRTWVPDEAILDERLVMCHLKGKGLVVFTGCSHAGVINVCRHAVELGGGEVPLYGVVGGFHLADNNPEKLARSLEDLKALEPRVLMPGHCTGWRFKFMCEQAMPAVLAPSFCGTTFTLE</sequence>
<dbReference type="SUPFAM" id="SSF56281">
    <property type="entry name" value="Metallo-hydrolase/oxidoreductase"/>
    <property type="match status" value="1"/>
</dbReference>
<dbReference type="EMBL" id="JAPEVB010000005">
    <property type="protein sequence ID" value="KAJ4387409.1"/>
    <property type="molecule type" value="Genomic_DNA"/>
</dbReference>
<evidence type="ECO:0000313" key="2">
    <source>
        <dbReference type="Proteomes" id="UP001140453"/>
    </source>
</evidence>
<protein>
    <recommendedName>
        <fullName evidence="3">Metallo-beta-lactamase domain-containing protein</fullName>
    </recommendedName>
</protein>
<keyword evidence="2" id="KW-1185">Reference proteome</keyword>
<proteinExistence type="predicted"/>